<organism evidence="6 7">
    <name type="scientific">Roseospirillum parvum</name>
    <dbReference type="NCBI Taxonomy" id="83401"/>
    <lineage>
        <taxon>Bacteria</taxon>
        <taxon>Pseudomonadati</taxon>
        <taxon>Pseudomonadota</taxon>
        <taxon>Alphaproteobacteria</taxon>
        <taxon>Rhodospirillales</taxon>
        <taxon>Rhodospirillaceae</taxon>
        <taxon>Roseospirillum</taxon>
    </lineage>
</organism>
<dbReference type="AlphaFoldDB" id="A0A1G7ZGV6"/>
<dbReference type="EMBL" id="FNCV01000004">
    <property type="protein sequence ID" value="SDH07992.1"/>
    <property type="molecule type" value="Genomic_DNA"/>
</dbReference>
<sequence length="200" mass="20816">MSADFFAHPTAVIDDGVEVGPGARIWHFAHLLSGTRLGAGSVVGQNVMIGPDVTVGAGCKIQNNVALYKGVTLENDVFCGPSCVFTNVRTPRAFIERKSEFAPTLVRTGATIGANATIVCGVTIGAYALIGAGAVITRDVPAHALMLGTPARQAGWVGRAGERLTESTDGTLVCPRTGDRYRDDNGTLTPLDPPPQGDRA</sequence>
<dbReference type="SUPFAM" id="SSF51161">
    <property type="entry name" value="Trimeric LpxA-like enzymes"/>
    <property type="match status" value="1"/>
</dbReference>
<dbReference type="PANTHER" id="PTHR43300">
    <property type="entry name" value="ACETYLTRANSFERASE"/>
    <property type="match status" value="1"/>
</dbReference>
<keyword evidence="3" id="KW-0677">Repeat</keyword>
<evidence type="ECO:0000256" key="2">
    <source>
        <dbReference type="ARBA" id="ARBA00022679"/>
    </source>
</evidence>
<dbReference type="CDD" id="cd03358">
    <property type="entry name" value="LbH_WxcM_N_like"/>
    <property type="match status" value="1"/>
</dbReference>
<dbReference type="Gene3D" id="2.160.10.10">
    <property type="entry name" value="Hexapeptide repeat proteins"/>
    <property type="match status" value="1"/>
</dbReference>
<evidence type="ECO:0000313" key="7">
    <source>
        <dbReference type="Proteomes" id="UP000217076"/>
    </source>
</evidence>
<dbReference type="Pfam" id="PF00132">
    <property type="entry name" value="Hexapep"/>
    <property type="match status" value="2"/>
</dbReference>
<evidence type="ECO:0000256" key="3">
    <source>
        <dbReference type="ARBA" id="ARBA00022737"/>
    </source>
</evidence>
<gene>
    <name evidence="6" type="ORF">SAMN05421742_104107</name>
</gene>
<feature type="region of interest" description="Disordered" evidence="5">
    <location>
        <begin position="167"/>
        <end position="200"/>
    </location>
</feature>
<dbReference type="Proteomes" id="UP000217076">
    <property type="component" value="Unassembled WGS sequence"/>
</dbReference>
<keyword evidence="4" id="KW-0012">Acyltransferase</keyword>
<keyword evidence="7" id="KW-1185">Reference proteome</keyword>
<evidence type="ECO:0000256" key="4">
    <source>
        <dbReference type="ARBA" id="ARBA00023315"/>
    </source>
</evidence>
<dbReference type="PROSITE" id="PS00101">
    <property type="entry name" value="HEXAPEP_TRANSFERASES"/>
    <property type="match status" value="1"/>
</dbReference>
<dbReference type="RefSeq" id="WP_092617772.1">
    <property type="nucleotide sequence ID" value="NZ_FNCV01000004.1"/>
</dbReference>
<evidence type="ECO:0000313" key="6">
    <source>
        <dbReference type="EMBL" id="SDH07992.1"/>
    </source>
</evidence>
<dbReference type="InterPro" id="IPR050179">
    <property type="entry name" value="Trans_hexapeptide_repeat"/>
</dbReference>
<dbReference type="GO" id="GO:0016746">
    <property type="term" value="F:acyltransferase activity"/>
    <property type="evidence" value="ECO:0007669"/>
    <property type="project" value="UniProtKB-KW"/>
</dbReference>
<dbReference type="OrthoDB" id="9815592at2"/>
<name>A0A1G7ZGV6_9PROT</name>
<accession>A0A1G7ZGV6</accession>
<dbReference type="InterPro" id="IPR001451">
    <property type="entry name" value="Hexapep"/>
</dbReference>
<dbReference type="InterPro" id="IPR011004">
    <property type="entry name" value="Trimer_LpxA-like_sf"/>
</dbReference>
<dbReference type="STRING" id="83401.SAMN05421742_104107"/>
<reference evidence="7" key="1">
    <citation type="submission" date="2016-10" db="EMBL/GenBank/DDBJ databases">
        <authorList>
            <person name="Varghese N."/>
            <person name="Submissions S."/>
        </authorList>
    </citation>
    <scope>NUCLEOTIDE SEQUENCE [LARGE SCALE GENOMIC DNA]</scope>
    <source>
        <strain evidence="7">930I</strain>
    </source>
</reference>
<feature type="compositionally biased region" description="Pro residues" evidence="5">
    <location>
        <begin position="191"/>
        <end position="200"/>
    </location>
</feature>
<keyword evidence="2 6" id="KW-0808">Transferase</keyword>
<dbReference type="InterPro" id="IPR018357">
    <property type="entry name" value="Hexapep_transf_CS"/>
</dbReference>
<protein>
    <submittedName>
        <fullName evidence="6">Transferase hexapeptide (Six repeat-containing protein)</fullName>
    </submittedName>
</protein>
<proteinExistence type="inferred from homology"/>
<evidence type="ECO:0000256" key="1">
    <source>
        <dbReference type="ARBA" id="ARBA00007274"/>
    </source>
</evidence>
<evidence type="ECO:0000256" key="5">
    <source>
        <dbReference type="SAM" id="MobiDB-lite"/>
    </source>
</evidence>
<dbReference type="PANTHER" id="PTHR43300:SF4">
    <property type="entry name" value="ACYL-[ACYL-CARRIER-PROTEIN]--UDP-N-ACETYLGLUCOSAMINE O-ACYLTRANSFERASE"/>
    <property type="match status" value="1"/>
</dbReference>
<comment type="similarity">
    <text evidence="1">Belongs to the transferase hexapeptide repeat family.</text>
</comment>